<evidence type="ECO:0000313" key="2">
    <source>
        <dbReference type="EMBL" id="MBC8543168.1"/>
    </source>
</evidence>
<dbReference type="Proteomes" id="UP000657006">
    <property type="component" value="Unassembled WGS sequence"/>
</dbReference>
<dbReference type="InterPro" id="IPR036388">
    <property type="entry name" value="WH-like_DNA-bd_sf"/>
</dbReference>
<sequence length="145" mass="16757">MEHGIEIQTKRFNLLSSEIDAAYHEAALKLGLSDSAMLILYTICSRDGECLLSDIMQMSGASKQTINSALRKLEAEDIVYLEAFSGKKKKVYLTDKGNQVVKNTVLRLMKIENDIYTSWTKEEWETYVELTQRYLNMFKDRMKDL</sequence>
<accession>A0A926I170</accession>
<evidence type="ECO:0000313" key="3">
    <source>
        <dbReference type="Proteomes" id="UP000657006"/>
    </source>
</evidence>
<dbReference type="Pfam" id="PF12802">
    <property type="entry name" value="MarR_2"/>
    <property type="match status" value="1"/>
</dbReference>
<dbReference type="RefSeq" id="WP_177720179.1">
    <property type="nucleotide sequence ID" value="NZ_JACRSQ010000007.1"/>
</dbReference>
<protein>
    <submittedName>
        <fullName evidence="2">MarR family transcriptional regulator</fullName>
    </submittedName>
</protein>
<dbReference type="GO" id="GO:0003700">
    <property type="term" value="F:DNA-binding transcription factor activity"/>
    <property type="evidence" value="ECO:0007669"/>
    <property type="project" value="InterPro"/>
</dbReference>
<dbReference type="SUPFAM" id="SSF46785">
    <property type="entry name" value="Winged helix' DNA-binding domain"/>
    <property type="match status" value="1"/>
</dbReference>
<dbReference type="EMBL" id="JACRSQ010000007">
    <property type="protein sequence ID" value="MBC8543168.1"/>
    <property type="molecule type" value="Genomic_DNA"/>
</dbReference>
<dbReference type="InterPro" id="IPR000835">
    <property type="entry name" value="HTH_MarR-typ"/>
</dbReference>
<comment type="caution">
    <text evidence="2">The sequence shown here is derived from an EMBL/GenBank/DDBJ whole genome shotgun (WGS) entry which is preliminary data.</text>
</comment>
<proteinExistence type="predicted"/>
<dbReference type="InterPro" id="IPR036390">
    <property type="entry name" value="WH_DNA-bd_sf"/>
</dbReference>
<evidence type="ECO:0000259" key="1">
    <source>
        <dbReference type="SMART" id="SM00347"/>
    </source>
</evidence>
<gene>
    <name evidence="2" type="ORF">H8730_06395</name>
</gene>
<organism evidence="2 3">
    <name type="scientific">Bianquea renquensis</name>
    <dbReference type="NCBI Taxonomy" id="2763661"/>
    <lineage>
        <taxon>Bacteria</taxon>
        <taxon>Bacillati</taxon>
        <taxon>Bacillota</taxon>
        <taxon>Clostridia</taxon>
        <taxon>Eubacteriales</taxon>
        <taxon>Bianqueaceae</taxon>
        <taxon>Bianquea</taxon>
    </lineage>
</organism>
<keyword evidence="3" id="KW-1185">Reference proteome</keyword>
<reference evidence="2" key="1">
    <citation type="submission" date="2020-08" db="EMBL/GenBank/DDBJ databases">
        <title>Genome public.</title>
        <authorList>
            <person name="Liu C."/>
            <person name="Sun Q."/>
        </authorList>
    </citation>
    <scope>NUCLEOTIDE SEQUENCE</scope>
    <source>
        <strain evidence="2">NSJ-32</strain>
    </source>
</reference>
<dbReference type="SMART" id="SM00347">
    <property type="entry name" value="HTH_MARR"/>
    <property type="match status" value="1"/>
</dbReference>
<dbReference type="AlphaFoldDB" id="A0A926I170"/>
<feature type="domain" description="HTH marR-type" evidence="1">
    <location>
        <begin position="25"/>
        <end position="124"/>
    </location>
</feature>
<name>A0A926I170_9FIRM</name>
<dbReference type="Gene3D" id="1.10.10.10">
    <property type="entry name" value="Winged helix-like DNA-binding domain superfamily/Winged helix DNA-binding domain"/>
    <property type="match status" value="1"/>
</dbReference>